<name>A0A0C3FSS1_PILCF</name>
<reference evidence="2" key="2">
    <citation type="submission" date="2015-01" db="EMBL/GenBank/DDBJ databases">
        <title>Evolutionary Origins and Diversification of the Mycorrhizal Mutualists.</title>
        <authorList>
            <consortium name="DOE Joint Genome Institute"/>
            <consortium name="Mycorrhizal Genomics Consortium"/>
            <person name="Kohler A."/>
            <person name="Kuo A."/>
            <person name="Nagy L.G."/>
            <person name="Floudas D."/>
            <person name="Copeland A."/>
            <person name="Barry K.W."/>
            <person name="Cichocki N."/>
            <person name="Veneault-Fourrey C."/>
            <person name="LaButti K."/>
            <person name="Lindquist E.A."/>
            <person name="Lipzen A."/>
            <person name="Lundell T."/>
            <person name="Morin E."/>
            <person name="Murat C."/>
            <person name="Riley R."/>
            <person name="Ohm R."/>
            <person name="Sun H."/>
            <person name="Tunlid A."/>
            <person name="Henrissat B."/>
            <person name="Grigoriev I.V."/>
            <person name="Hibbett D.S."/>
            <person name="Martin F."/>
        </authorList>
    </citation>
    <scope>NUCLEOTIDE SEQUENCE [LARGE SCALE GENOMIC DNA]</scope>
    <source>
        <strain evidence="2">F 1598</strain>
    </source>
</reference>
<dbReference type="Proteomes" id="UP000054166">
    <property type="component" value="Unassembled WGS sequence"/>
</dbReference>
<reference evidence="1 2" key="1">
    <citation type="submission" date="2014-04" db="EMBL/GenBank/DDBJ databases">
        <authorList>
            <consortium name="DOE Joint Genome Institute"/>
            <person name="Kuo A."/>
            <person name="Tarkka M."/>
            <person name="Buscot F."/>
            <person name="Kohler A."/>
            <person name="Nagy L.G."/>
            <person name="Floudas D."/>
            <person name="Copeland A."/>
            <person name="Barry K.W."/>
            <person name="Cichocki N."/>
            <person name="Veneault-Fourrey C."/>
            <person name="LaButti K."/>
            <person name="Lindquist E.A."/>
            <person name="Lipzen A."/>
            <person name="Lundell T."/>
            <person name="Morin E."/>
            <person name="Murat C."/>
            <person name="Sun H."/>
            <person name="Tunlid A."/>
            <person name="Henrissat B."/>
            <person name="Grigoriev I.V."/>
            <person name="Hibbett D.S."/>
            <person name="Martin F."/>
            <person name="Nordberg H.P."/>
            <person name="Cantor M.N."/>
            <person name="Hua S.X."/>
        </authorList>
    </citation>
    <scope>NUCLEOTIDE SEQUENCE [LARGE SCALE GENOMIC DNA]</scope>
    <source>
        <strain evidence="1 2">F 1598</strain>
    </source>
</reference>
<organism evidence="1 2">
    <name type="scientific">Piloderma croceum (strain F 1598)</name>
    <dbReference type="NCBI Taxonomy" id="765440"/>
    <lineage>
        <taxon>Eukaryota</taxon>
        <taxon>Fungi</taxon>
        <taxon>Dikarya</taxon>
        <taxon>Basidiomycota</taxon>
        <taxon>Agaricomycotina</taxon>
        <taxon>Agaricomycetes</taxon>
        <taxon>Agaricomycetidae</taxon>
        <taxon>Atheliales</taxon>
        <taxon>Atheliaceae</taxon>
        <taxon>Piloderma</taxon>
    </lineage>
</organism>
<protein>
    <recommendedName>
        <fullName evidence="3">F-box domain-containing protein</fullName>
    </recommendedName>
</protein>
<proteinExistence type="predicted"/>
<dbReference type="AlphaFoldDB" id="A0A0C3FSS1"/>
<accession>A0A0C3FSS1</accession>
<dbReference type="InParanoid" id="A0A0C3FSS1"/>
<sequence length="204" mass="23619">MFLRIKGFMKTPAYYITHRRSLPHLRVLEIAKCDFIKKLSWWLQAGNEPVDTLRLDIERRGDIPAYQALMCAVDWSLRELRIHFKNNVDLVDSAMAEIFGHDADTPRRQGTPHLPPIASPYLERISLDLGISSPEDLSGIDWHTIDQVFSRPNFSSLKLVMVKVRVEMSPMDWRERRERTQSWLAARLPCCRARGIFDSEAISA</sequence>
<evidence type="ECO:0008006" key="3">
    <source>
        <dbReference type="Google" id="ProtNLM"/>
    </source>
</evidence>
<gene>
    <name evidence="1" type="ORF">PILCRDRAFT_454555</name>
</gene>
<dbReference type="EMBL" id="KN832993">
    <property type="protein sequence ID" value="KIM82719.1"/>
    <property type="molecule type" value="Genomic_DNA"/>
</dbReference>
<keyword evidence="2" id="KW-1185">Reference proteome</keyword>
<dbReference type="HOGENOM" id="CLU_1343716_0_0_1"/>
<evidence type="ECO:0000313" key="1">
    <source>
        <dbReference type="EMBL" id="KIM82719.1"/>
    </source>
</evidence>
<evidence type="ECO:0000313" key="2">
    <source>
        <dbReference type="Proteomes" id="UP000054166"/>
    </source>
</evidence>